<accession>A0A165J2W1</accession>
<dbReference type="PANTHER" id="PTHR43695:SF2">
    <property type="entry name" value="PUTATIVE (AFU_ORTHOLOGUE AFUA_2G17250)-RELATED"/>
    <property type="match status" value="1"/>
</dbReference>
<name>A0A165J2W1_EXIGL</name>
<reference evidence="2 3" key="1">
    <citation type="journal article" date="2016" name="Mol. Biol. Evol.">
        <title>Comparative Genomics of Early-Diverging Mushroom-Forming Fungi Provides Insights into the Origins of Lignocellulose Decay Capabilities.</title>
        <authorList>
            <person name="Nagy L.G."/>
            <person name="Riley R."/>
            <person name="Tritt A."/>
            <person name="Adam C."/>
            <person name="Daum C."/>
            <person name="Floudas D."/>
            <person name="Sun H."/>
            <person name="Yadav J.S."/>
            <person name="Pangilinan J."/>
            <person name="Larsson K.H."/>
            <person name="Matsuura K."/>
            <person name="Barry K."/>
            <person name="Labutti K."/>
            <person name="Kuo R."/>
            <person name="Ohm R.A."/>
            <person name="Bhattacharya S.S."/>
            <person name="Shirouzu T."/>
            <person name="Yoshinaga Y."/>
            <person name="Martin F.M."/>
            <person name="Grigoriev I.V."/>
            <person name="Hibbett D.S."/>
        </authorList>
    </citation>
    <scope>NUCLEOTIDE SEQUENCE [LARGE SCALE GENOMIC DNA]</scope>
    <source>
        <strain evidence="2 3">HHB12029</strain>
    </source>
</reference>
<keyword evidence="3" id="KW-1185">Reference proteome</keyword>
<evidence type="ECO:0000313" key="2">
    <source>
        <dbReference type="EMBL" id="KZV94253.1"/>
    </source>
</evidence>
<dbReference type="InterPro" id="IPR013830">
    <property type="entry name" value="SGNH_hydro"/>
</dbReference>
<dbReference type="STRING" id="1314781.A0A165J2W1"/>
<dbReference type="SUPFAM" id="SSF52266">
    <property type="entry name" value="SGNH hydrolase"/>
    <property type="match status" value="1"/>
</dbReference>
<dbReference type="Gene3D" id="3.40.50.1110">
    <property type="entry name" value="SGNH hydrolase"/>
    <property type="match status" value="1"/>
</dbReference>
<dbReference type="PANTHER" id="PTHR43695">
    <property type="entry name" value="PUTATIVE (AFU_ORTHOLOGUE AFUA_2G17250)-RELATED"/>
    <property type="match status" value="1"/>
</dbReference>
<dbReference type="InParanoid" id="A0A165J2W1"/>
<evidence type="ECO:0000259" key="1">
    <source>
        <dbReference type="Pfam" id="PF13472"/>
    </source>
</evidence>
<gene>
    <name evidence="2" type="ORF">EXIGLDRAFT_611924</name>
</gene>
<proteinExistence type="predicted"/>
<protein>
    <submittedName>
        <fullName evidence="2">SGNH hydrolase</fullName>
    </submittedName>
</protein>
<dbReference type="EMBL" id="KV425976">
    <property type="protein sequence ID" value="KZV94253.1"/>
    <property type="molecule type" value="Genomic_DNA"/>
</dbReference>
<dbReference type="Pfam" id="PF13472">
    <property type="entry name" value="Lipase_GDSL_2"/>
    <property type="match status" value="1"/>
</dbReference>
<evidence type="ECO:0000313" key="3">
    <source>
        <dbReference type="Proteomes" id="UP000077266"/>
    </source>
</evidence>
<sequence length="187" mass="20201">ATTGSTIASGQFDAALAIVRSLVAEGRRTLVTVQFGHNDQKIAPPESMGANLTIMVDAIRAAKGEPVLVTSLTRRNFLSNGTVDDALEPWAEETLLIAQQEGTHSLDLHKTSIDYITAIGPDAAHRLNRLPDDNTHLNTNGTIVFGRCALYIGFLRVVSKPAIRQNGGRAHERQLSWYLAACVEPST</sequence>
<dbReference type="Proteomes" id="UP000077266">
    <property type="component" value="Unassembled WGS sequence"/>
</dbReference>
<feature type="domain" description="SGNH hydrolase-type esterase" evidence="1">
    <location>
        <begin position="5"/>
        <end position="141"/>
    </location>
</feature>
<dbReference type="InterPro" id="IPR037459">
    <property type="entry name" value="RhgT-like"/>
</dbReference>
<dbReference type="InterPro" id="IPR036514">
    <property type="entry name" value="SGNH_hydro_sf"/>
</dbReference>
<feature type="non-terminal residue" evidence="2">
    <location>
        <position position="1"/>
    </location>
</feature>
<organism evidence="2 3">
    <name type="scientific">Exidia glandulosa HHB12029</name>
    <dbReference type="NCBI Taxonomy" id="1314781"/>
    <lineage>
        <taxon>Eukaryota</taxon>
        <taxon>Fungi</taxon>
        <taxon>Dikarya</taxon>
        <taxon>Basidiomycota</taxon>
        <taxon>Agaricomycotina</taxon>
        <taxon>Agaricomycetes</taxon>
        <taxon>Auriculariales</taxon>
        <taxon>Exidiaceae</taxon>
        <taxon>Exidia</taxon>
    </lineage>
</organism>
<keyword evidence="2" id="KW-0378">Hydrolase</keyword>
<dbReference type="GO" id="GO:0016787">
    <property type="term" value="F:hydrolase activity"/>
    <property type="evidence" value="ECO:0007669"/>
    <property type="project" value="UniProtKB-KW"/>
</dbReference>
<dbReference type="OrthoDB" id="5041285at2759"/>
<dbReference type="AlphaFoldDB" id="A0A165J2W1"/>